<name>A0A5B7HWD5_PORTR</name>
<organism evidence="2 3">
    <name type="scientific">Portunus trituberculatus</name>
    <name type="common">Swimming crab</name>
    <name type="synonym">Neptunus trituberculatus</name>
    <dbReference type="NCBI Taxonomy" id="210409"/>
    <lineage>
        <taxon>Eukaryota</taxon>
        <taxon>Metazoa</taxon>
        <taxon>Ecdysozoa</taxon>
        <taxon>Arthropoda</taxon>
        <taxon>Crustacea</taxon>
        <taxon>Multicrustacea</taxon>
        <taxon>Malacostraca</taxon>
        <taxon>Eumalacostraca</taxon>
        <taxon>Eucarida</taxon>
        <taxon>Decapoda</taxon>
        <taxon>Pleocyemata</taxon>
        <taxon>Brachyura</taxon>
        <taxon>Eubrachyura</taxon>
        <taxon>Portunoidea</taxon>
        <taxon>Portunidae</taxon>
        <taxon>Portuninae</taxon>
        <taxon>Portunus</taxon>
    </lineage>
</organism>
<feature type="compositionally biased region" description="Basic and acidic residues" evidence="1">
    <location>
        <begin position="1"/>
        <end position="12"/>
    </location>
</feature>
<gene>
    <name evidence="2" type="ORF">E2C01_068535</name>
</gene>
<evidence type="ECO:0000256" key="1">
    <source>
        <dbReference type="SAM" id="MobiDB-lite"/>
    </source>
</evidence>
<proteinExistence type="predicted"/>
<feature type="region of interest" description="Disordered" evidence="1">
    <location>
        <begin position="1"/>
        <end position="41"/>
    </location>
</feature>
<reference evidence="2 3" key="1">
    <citation type="submission" date="2019-05" db="EMBL/GenBank/DDBJ databases">
        <title>Another draft genome of Portunus trituberculatus and its Hox gene families provides insights of decapod evolution.</title>
        <authorList>
            <person name="Jeong J.-H."/>
            <person name="Song I."/>
            <person name="Kim S."/>
            <person name="Choi T."/>
            <person name="Kim D."/>
            <person name="Ryu S."/>
            <person name="Kim W."/>
        </authorList>
    </citation>
    <scope>NUCLEOTIDE SEQUENCE [LARGE SCALE GENOMIC DNA]</scope>
    <source>
        <tissue evidence="2">Muscle</tissue>
    </source>
</reference>
<comment type="caution">
    <text evidence="2">The sequence shown here is derived from an EMBL/GenBank/DDBJ whole genome shotgun (WGS) entry which is preliminary data.</text>
</comment>
<keyword evidence="3" id="KW-1185">Reference proteome</keyword>
<evidence type="ECO:0000313" key="3">
    <source>
        <dbReference type="Proteomes" id="UP000324222"/>
    </source>
</evidence>
<sequence>MEAATHDPRDLRTTPPWKAEVKTGVTHSGGGHVERRTDGGRSRPLACHCGLRSLMSRVEEWPGASRYHGYGYCRHCRHCTTKRRFGVMYVTPE</sequence>
<protein>
    <submittedName>
        <fullName evidence="2">Uncharacterized protein</fullName>
    </submittedName>
</protein>
<dbReference type="Proteomes" id="UP000324222">
    <property type="component" value="Unassembled WGS sequence"/>
</dbReference>
<dbReference type="EMBL" id="VSRR010038417">
    <property type="protein sequence ID" value="MPC74185.1"/>
    <property type="molecule type" value="Genomic_DNA"/>
</dbReference>
<evidence type="ECO:0000313" key="2">
    <source>
        <dbReference type="EMBL" id="MPC74185.1"/>
    </source>
</evidence>
<dbReference type="AlphaFoldDB" id="A0A5B7HWD5"/>
<feature type="compositionally biased region" description="Basic and acidic residues" evidence="1">
    <location>
        <begin position="32"/>
        <end position="41"/>
    </location>
</feature>
<accession>A0A5B7HWD5</accession>